<proteinExistence type="inferred from homology"/>
<keyword evidence="5 14" id="KW-0679">Respiratory chain</keyword>
<keyword evidence="19" id="KW-1185">Reference proteome</keyword>
<dbReference type="InterPro" id="IPR034227">
    <property type="entry name" value="CuRO_UO_II"/>
</dbReference>
<dbReference type="GO" id="GO:0016682">
    <property type="term" value="F:oxidoreductase activity, acting on diphenols and related substances as donors, oxygen as acceptor"/>
    <property type="evidence" value="ECO:0007669"/>
    <property type="project" value="InterPro"/>
</dbReference>
<dbReference type="RefSeq" id="WP_090230565.1">
    <property type="nucleotide sequence ID" value="NZ_FNNU01000005.1"/>
</dbReference>
<dbReference type="CDD" id="cd04212">
    <property type="entry name" value="CuRO_UO_II"/>
    <property type="match status" value="1"/>
</dbReference>
<evidence type="ECO:0000256" key="8">
    <source>
        <dbReference type="ARBA" id="ARBA00022982"/>
    </source>
</evidence>
<keyword evidence="3 14" id="KW-0813">Transport</keyword>
<evidence type="ECO:0000256" key="15">
    <source>
        <dbReference type="SAM" id="Phobius"/>
    </source>
</evidence>
<dbReference type="PANTHER" id="PTHR22888">
    <property type="entry name" value="CYTOCHROME C OXIDASE, SUBUNIT II"/>
    <property type="match status" value="1"/>
</dbReference>
<evidence type="ECO:0000256" key="13">
    <source>
        <dbReference type="ARBA" id="ARBA00023288"/>
    </source>
</evidence>
<keyword evidence="11 14" id="KW-0472">Membrane</keyword>
<dbReference type="NCBIfam" id="TIGR01433">
    <property type="entry name" value="CyoA"/>
    <property type="match status" value="1"/>
</dbReference>
<evidence type="ECO:0000256" key="9">
    <source>
        <dbReference type="ARBA" id="ARBA00022989"/>
    </source>
</evidence>
<evidence type="ECO:0000313" key="19">
    <source>
        <dbReference type="Proteomes" id="UP000243778"/>
    </source>
</evidence>
<sequence length="318" mass="35446">MIKEKYVGYLKRLWWLAVLPLSGCKWALLDPKGQVGIDAKSLIITATVLMLIVVIPVIVLTLYFAWKYRATNTEAVFMPKWAHSTSIEVVVWLIPCVIIVFLGILTWKTTHHLDPYRPLDHEKTPITVEVVSLDWKWLFIYPEQKIATVNELAFPANTPVNFKITSDTVMNSFFIPQLGSQIYSMAGMETKLHLIANEPGSFAGISANYSGAGFTGMAFTAIATPTDADFDAWVAKVRASSKILDADSYKALAEPSQKHPVEYFSAVRPNLFAAIVHQYMGSKKIPVSDEPAPNEGMKMGEKMDMNHMDMSSHSAAEE</sequence>
<dbReference type="InterPro" id="IPR045187">
    <property type="entry name" value="CcO_II"/>
</dbReference>
<organism evidence="18 19">
    <name type="scientific">Pseudomonas kuykendallii</name>
    <dbReference type="NCBI Taxonomy" id="1007099"/>
    <lineage>
        <taxon>Bacteria</taxon>
        <taxon>Pseudomonadati</taxon>
        <taxon>Pseudomonadota</taxon>
        <taxon>Gammaproteobacteria</taxon>
        <taxon>Pseudomonadales</taxon>
        <taxon>Pseudomonadaceae</taxon>
        <taxon>Pseudomonas</taxon>
    </lineage>
</organism>
<feature type="transmembrane region" description="Helical" evidence="15">
    <location>
        <begin position="87"/>
        <end position="107"/>
    </location>
</feature>
<dbReference type="GO" id="GO:0042773">
    <property type="term" value="P:ATP synthesis coupled electron transport"/>
    <property type="evidence" value="ECO:0007669"/>
    <property type="project" value="TreeGrafter"/>
</dbReference>
<dbReference type="InterPro" id="IPR011759">
    <property type="entry name" value="Cyt_c_oxidase_su2_TM_dom"/>
</dbReference>
<evidence type="ECO:0000256" key="5">
    <source>
        <dbReference type="ARBA" id="ARBA00022660"/>
    </source>
</evidence>
<dbReference type="FunFam" id="2.60.40.420:FF:000008">
    <property type="entry name" value="Ubiquinol oxidase subunit 2"/>
    <property type="match status" value="1"/>
</dbReference>
<dbReference type="Gene3D" id="2.60.40.420">
    <property type="entry name" value="Cupredoxins - blue copper proteins"/>
    <property type="match status" value="1"/>
</dbReference>
<evidence type="ECO:0000256" key="2">
    <source>
        <dbReference type="ARBA" id="ARBA00007866"/>
    </source>
</evidence>
<dbReference type="SUPFAM" id="SSF81464">
    <property type="entry name" value="Cytochrome c oxidase subunit II-like, transmembrane region"/>
    <property type="match status" value="1"/>
</dbReference>
<evidence type="ECO:0000256" key="7">
    <source>
        <dbReference type="ARBA" id="ARBA00022729"/>
    </source>
</evidence>
<dbReference type="GO" id="GO:0009486">
    <property type="term" value="F:cytochrome bo3 ubiquinol oxidase activity"/>
    <property type="evidence" value="ECO:0007669"/>
    <property type="project" value="InterPro"/>
</dbReference>
<reference evidence="19" key="1">
    <citation type="submission" date="2016-10" db="EMBL/GenBank/DDBJ databases">
        <authorList>
            <person name="Varghese N."/>
            <person name="Submissions S."/>
        </authorList>
    </citation>
    <scope>NUCLEOTIDE SEQUENCE [LARGE SCALE GENOMIC DNA]</scope>
    <source>
        <strain evidence="19">NRRL B-59562</strain>
    </source>
</reference>
<dbReference type="AlphaFoldDB" id="A0A1H3D7V9"/>
<dbReference type="OrthoDB" id="9783445at2"/>
<comment type="subcellular location">
    <subcellularLocation>
        <location evidence="1">Cell membrane</location>
        <topology evidence="1">Multi-pass membrane protein</topology>
    </subcellularLocation>
</comment>
<protein>
    <recommendedName>
        <fullName evidence="14">Ubiquinol oxidase subunit 2</fullName>
    </recommendedName>
</protein>
<evidence type="ECO:0000256" key="11">
    <source>
        <dbReference type="ARBA" id="ARBA00023136"/>
    </source>
</evidence>
<evidence type="ECO:0000256" key="4">
    <source>
        <dbReference type="ARBA" id="ARBA00022475"/>
    </source>
</evidence>
<dbReference type="InterPro" id="IPR006333">
    <property type="entry name" value="Cyt_o_ubiquinol_oxidase_su2"/>
</dbReference>
<evidence type="ECO:0000259" key="16">
    <source>
        <dbReference type="PROSITE" id="PS50857"/>
    </source>
</evidence>
<keyword evidence="7" id="KW-0732">Signal</keyword>
<accession>A0A1H3D7V9</accession>
<dbReference type="InterPro" id="IPR036257">
    <property type="entry name" value="Cyt_c_oxidase_su2_TM_sf"/>
</dbReference>
<dbReference type="InterPro" id="IPR008972">
    <property type="entry name" value="Cupredoxin"/>
</dbReference>
<evidence type="ECO:0000259" key="17">
    <source>
        <dbReference type="PROSITE" id="PS50999"/>
    </source>
</evidence>
<dbReference type="Gene3D" id="1.10.287.90">
    <property type="match status" value="1"/>
</dbReference>
<evidence type="ECO:0000256" key="1">
    <source>
        <dbReference type="ARBA" id="ARBA00004651"/>
    </source>
</evidence>
<evidence type="ECO:0000256" key="6">
    <source>
        <dbReference type="ARBA" id="ARBA00022692"/>
    </source>
</evidence>
<dbReference type="Proteomes" id="UP000243778">
    <property type="component" value="Unassembled WGS sequence"/>
</dbReference>
<keyword evidence="8 14" id="KW-0249">Electron transport</keyword>
<evidence type="ECO:0000256" key="3">
    <source>
        <dbReference type="ARBA" id="ARBA00022448"/>
    </source>
</evidence>
<dbReference type="Pfam" id="PF06481">
    <property type="entry name" value="COX_ARM"/>
    <property type="match status" value="1"/>
</dbReference>
<keyword evidence="12" id="KW-0564">Palmitate</keyword>
<dbReference type="EMBL" id="FNNU01000005">
    <property type="protein sequence ID" value="SDX62208.1"/>
    <property type="molecule type" value="Genomic_DNA"/>
</dbReference>
<evidence type="ECO:0000313" key="18">
    <source>
        <dbReference type="EMBL" id="SDX62208.1"/>
    </source>
</evidence>
<feature type="domain" description="Cytochrome oxidase subunit II transmembrane region profile" evidence="17">
    <location>
        <begin position="20"/>
        <end position="117"/>
    </location>
</feature>
<dbReference type="InterPro" id="IPR002429">
    <property type="entry name" value="CcO_II-like_C"/>
</dbReference>
<gene>
    <name evidence="18" type="ORF">SAMN05216287_3313</name>
</gene>
<keyword evidence="13" id="KW-0449">Lipoprotein</keyword>
<dbReference type="GO" id="GO:0005507">
    <property type="term" value="F:copper ion binding"/>
    <property type="evidence" value="ECO:0007669"/>
    <property type="project" value="InterPro"/>
</dbReference>
<evidence type="ECO:0000256" key="12">
    <source>
        <dbReference type="ARBA" id="ARBA00023139"/>
    </source>
</evidence>
<comment type="similarity">
    <text evidence="2 14">Belongs to the cytochrome c oxidase subunit 2 family.</text>
</comment>
<keyword evidence="6 15" id="KW-0812">Transmembrane</keyword>
<dbReference type="SUPFAM" id="SSF49503">
    <property type="entry name" value="Cupredoxins"/>
    <property type="match status" value="1"/>
</dbReference>
<name>A0A1H3D7V9_9PSED</name>
<dbReference type="InterPro" id="IPR010514">
    <property type="entry name" value="COX_ARM"/>
</dbReference>
<feature type="transmembrane region" description="Helical" evidence="15">
    <location>
        <begin position="12"/>
        <end position="29"/>
    </location>
</feature>
<keyword evidence="9 15" id="KW-1133">Transmembrane helix</keyword>
<dbReference type="PROSITE" id="PS50857">
    <property type="entry name" value="COX2_CUA"/>
    <property type="match status" value="1"/>
</dbReference>
<dbReference type="GO" id="GO:0005886">
    <property type="term" value="C:plasma membrane"/>
    <property type="evidence" value="ECO:0007669"/>
    <property type="project" value="UniProtKB-SubCell"/>
</dbReference>
<dbReference type="STRING" id="1007099.SAMN05216287_3313"/>
<feature type="domain" description="Cytochrome oxidase subunit II copper A binding" evidence="16">
    <location>
        <begin position="123"/>
        <end position="236"/>
    </location>
</feature>
<keyword evidence="10 14" id="KW-0560">Oxidoreductase</keyword>
<evidence type="ECO:0000256" key="10">
    <source>
        <dbReference type="ARBA" id="ARBA00023002"/>
    </source>
</evidence>
<dbReference type="PIRSF" id="PIRSF000292">
    <property type="entry name" value="Ubi_od_II"/>
    <property type="match status" value="1"/>
</dbReference>
<keyword evidence="4 14" id="KW-1003">Cell membrane</keyword>
<dbReference type="PROSITE" id="PS50999">
    <property type="entry name" value="COX2_TM"/>
    <property type="match status" value="1"/>
</dbReference>
<dbReference type="Pfam" id="PF00116">
    <property type="entry name" value="COX2"/>
    <property type="match status" value="1"/>
</dbReference>
<dbReference type="GO" id="GO:0004129">
    <property type="term" value="F:cytochrome-c oxidase activity"/>
    <property type="evidence" value="ECO:0007669"/>
    <property type="project" value="UniProtKB-UniRule"/>
</dbReference>
<feature type="transmembrane region" description="Helical" evidence="15">
    <location>
        <begin position="41"/>
        <end position="66"/>
    </location>
</feature>
<evidence type="ECO:0000256" key="14">
    <source>
        <dbReference type="PIRNR" id="PIRNR000292"/>
    </source>
</evidence>
<dbReference type="PANTHER" id="PTHR22888:SF18">
    <property type="entry name" value="CYTOCHROME BO(3) UBIQUINOL OXIDASE SUBUNIT 2"/>
    <property type="match status" value="1"/>
</dbReference>